<keyword evidence="2" id="KW-0964">Secreted</keyword>
<protein>
    <recommendedName>
        <fullName evidence="2">AA9 family lytic polysaccharide monooxygenase</fullName>
        <ecNumber evidence="2">1.14.99.56</ecNumber>
    </recommendedName>
    <alternativeName>
        <fullName evidence="2">Endo-beta-1,4-glucanase</fullName>
    </alternativeName>
    <alternativeName>
        <fullName evidence="2">Glycosyl hydrolase 61 family protein</fullName>
    </alternativeName>
</protein>
<dbReference type="EMBL" id="KB467831">
    <property type="protein sequence ID" value="PCH32986.1"/>
    <property type="molecule type" value="Genomic_DNA"/>
</dbReference>
<feature type="domain" description="Auxiliary Activity family 9 catalytic" evidence="5">
    <location>
        <begin position="21"/>
        <end position="237"/>
    </location>
</feature>
<feature type="compositionally biased region" description="Low complexity" evidence="3">
    <location>
        <begin position="325"/>
        <end position="355"/>
    </location>
</feature>
<dbReference type="PANTHER" id="PTHR33353:SF32">
    <property type="entry name" value="ENDO-BETA-1,4-GLUCANASE D"/>
    <property type="match status" value="1"/>
</dbReference>
<sequence>MRLASIALALPALLATYVSAHGFVSQVDIDGTSYAGNIPGKYEGASPIRMISTISPVTGADATSSENLNCGMDAQLAEIDAPASPGSTVTFQWSGGADGGQDWPHNVGPLMTYMASCGGDSCTSYNGSDADFFKIAQIGQEAATTWYQNFIKEGYSYTVTLPSNIEPGAYLIRHEIIALQGAMAPGGAEFYPSCTQVKISGSGTGTPSDTVHFPGGYSEMDKGIYVNVYDFSSSDEYVFPGPALSNLAQGGEGEISSALKDTNTFPSSGASVTASATVSAVAVPSGTDSSGSGGSGSGSGTTMMSGSATSAASAPVQSQSGGDSGTSAAASATPTTGGFASTCRLKTSASTAAATPLSKRFHDRVMRRMRRPRVDFDS</sequence>
<comment type="subcellular location">
    <subcellularLocation>
        <location evidence="2">Secreted</location>
    </subcellularLocation>
</comment>
<dbReference type="GO" id="GO:0030248">
    <property type="term" value="F:cellulose binding"/>
    <property type="evidence" value="ECO:0007669"/>
    <property type="project" value="UniProtKB-UniRule"/>
</dbReference>
<dbReference type="GO" id="GO:0030245">
    <property type="term" value="P:cellulose catabolic process"/>
    <property type="evidence" value="ECO:0007669"/>
    <property type="project" value="UniProtKB-UniRule"/>
</dbReference>
<proteinExistence type="predicted"/>
<keyword evidence="2" id="KW-0624">Polysaccharide degradation</keyword>
<keyword evidence="7" id="KW-1185">Reference proteome</keyword>
<dbReference type="Gene3D" id="2.70.50.70">
    <property type="match status" value="1"/>
</dbReference>
<dbReference type="GO" id="GO:0005576">
    <property type="term" value="C:extracellular region"/>
    <property type="evidence" value="ECO:0007669"/>
    <property type="project" value="UniProtKB-SubCell"/>
</dbReference>
<keyword evidence="2" id="KW-0136">Cellulose degradation</keyword>
<feature type="region of interest" description="Disordered" evidence="3">
    <location>
        <begin position="283"/>
        <end position="378"/>
    </location>
</feature>
<evidence type="ECO:0000313" key="6">
    <source>
        <dbReference type="EMBL" id="PCH32986.1"/>
    </source>
</evidence>
<keyword evidence="2" id="KW-0119">Carbohydrate metabolism</keyword>
<evidence type="ECO:0000259" key="5">
    <source>
        <dbReference type="Pfam" id="PF03443"/>
    </source>
</evidence>
<feature type="chain" id="PRO_5013736214" description="AA9 family lytic polysaccharide monooxygenase" evidence="4">
    <location>
        <begin position="21"/>
        <end position="378"/>
    </location>
</feature>
<feature type="signal peptide" evidence="4">
    <location>
        <begin position="1"/>
        <end position="20"/>
    </location>
</feature>
<evidence type="ECO:0000256" key="1">
    <source>
        <dbReference type="ARBA" id="ARBA00023157"/>
    </source>
</evidence>
<name>A0A2H3ISM5_WOLCO</name>
<dbReference type="PANTHER" id="PTHR33353">
    <property type="entry name" value="PUTATIVE (AFU_ORTHOLOGUE AFUA_1G12560)-RELATED"/>
    <property type="match status" value="1"/>
</dbReference>
<keyword evidence="1 2" id="KW-1015">Disulfide bond</keyword>
<evidence type="ECO:0000256" key="4">
    <source>
        <dbReference type="SAM" id="SignalP"/>
    </source>
</evidence>
<comment type="function">
    <text evidence="2">Lytic polysaccharide monooxygenase (LMPO) that depolymerizes crystalline and amorphous polysaccharides via the oxidation of scissile alpha- or beta-(1-4)-glycosidic bonds, yielding C1 and/or C4 oxidation products. Catalysis by LPMOs requires the reduction of the active-site copper from Cu(II) to Cu(I) by a reducing agent and H(2)O(2) or O(2) as a cosubstrate.</text>
</comment>
<feature type="compositionally biased region" description="Basic residues" evidence="3">
    <location>
        <begin position="359"/>
        <end position="371"/>
    </location>
</feature>
<gene>
    <name evidence="6" type="ORF">WOLCODRAFT_21662</name>
</gene>
<comment type="catalytic activity">
    <reaction evidence="2">
        <text>[(1-&gt;4)-beta-D-glucosyl]n+m + reduced acceptor + O2 = 4-dehydro-beta-D-glucosyl-[(1-&gt;4)-beta-D-glucosyl]n-1 + [(1-&gt;4)-beta-D-glucosyl]m + acceptor + H2O.</text>
        <dbReference type="EC" id="1.14.99.56"/>
    </reaction>
</comment>
<dbReference type="GO" id="GO:0008810">
    <property type="term" value="F:cellulase activity"/>
    <property type="evidence" value="ECO:0007669"/>
    <property type="project" value="UniProtKB-UniRule"/>
</dbReference>
<keyword evidence="4" id="KW-0732">Signal</keyword>
<comment type="domain">
    <text evidence="2">Has a modular structure: an endo-beta-1,4-glucanase catalytic module at the N-terminus, a linker rich in serines and threonines, and a C-terminal carbohydrate-binding module (CBM).</text>
</comment>
<dbReference type="EC" id="1.14.99.56" evidence="2"/>
<dbReference type="Pfam" id="PF03443">
    <property type="entry name" value="AA9"/>
    <property type="match status" value="1"/>
</dbReference>
<feature type="compositionally biased region" description="Low complexity" evidence="3">
    <location>
        <begin position="300"/>
        <end position="314"/>
    </location>
</feature>
<dbReference type="AlphaFoldDB" id="A0A2H3ISM5"/>
<evidence type="ECO:0000256" key="2">
    <source>
        <dbReference type="RuleBase" id="RU368122"/>
    </source>
</evidence>
<dbReference type="InterPro" id="IPR049892">
    <property type="entry name" value="AA9"/>
</dbReference>
<reference evidence="6 7" key="1">
    <citation type="journal article" date="2012" name="Science">
        <title>The Paleozoic origin of enzymatic lignin decomposition reconstructed from 31 fungal genomes.</title>
        <authorList>
            <person name="Floudas D."/>
            <person name="Binder M."/>
            <person name="Riley R."/>
            <person name="Barry K."/>
            <person name="Blanchette R.A."/>
            <person name="Henrissat B."/>
            <person name="Martinez A.T."/>
            <person name="Otillar R."/>
            <person name="Spatafora J.W."/>
            <person name="Yadav J.S."/>
            <person name="Aerts A."/>
            <person name="Benoit I."/>
            <person name="Boyd A."/>
            <person name="Carlson A."/>
            <person name="Copeland A."/>
            <person name="Coutinho P.M."/>
            <person name="de Vries R.P."/>
            <person name="Ferreira P."/>
            <person name="Findley K."/>
            <person name="Foster B."/>
            <person name="Gaskell J."/>
            <person name="Glotzer D."/>
            <person name="Gorecki P."/>
            <person name="Heitman J."/>
            <person name="Hesse C."/>
            <person name="Hori C."/>
            <person name="Igarashi K."/>
            <person name="Jurgens J.A."/>
            <person name="Kallen N."/>
            <person name="Kersten P."/>
            <person name="Kohler A."/>
            <person name="Kuees U."/>
            <person name="Kumar T.K.A."/>
            <person name="Kuo A."/>
            <person name="LaButti K."/>
            <person name="Larrondo L.F."/>
            <person name="Lindquist E."/>
            <person name="Ling A."/>
            <person name="Lombard V."/>
            <person name="Lucas S."/>
            <person name="Lundell T."/>
            <person name="Martin R."/>
            <person name="McLaughlin D.J."/>
            <person name="Morgenstern I."/>
            <person name="Morin E."/>
            <person name="Murat C."/>
            <person name="Nagy L.G."/>
            <person name="Nolan M."/>
            <person name="Ohm R.A."/>
            <person name="Patyshakuliyeva A."/>
            <person name="Rokas A."/>
            <person name="Ruiz-Duenas F.J."/>
            <person name="Sabat G."/>
            <person name="Salamov A."/>
            <person name="Samejima M."/>
            <person name="Schmutz J."/>
            <person name="Slot J.C."/>
            <person name="St John F."/>
            <person name="Stenlid J."/>
            <person name="Sun H."/>
            <person name="Sun S."/>
            <person name="Syed K."/>
            <person name="Tsang A."/>
            <person name="Wiebenga A."/>
            <person name="Young D."/>
            <person name="Pisabarro A."/>
            <person name="Eastwood D.C."/>
            <person name="Martin F."/>
            <person name="Cullen D."/>
            <person name="Grigoriev I.V."/>
            <person name="Hibbett D.S."/>
        </authorList>
    </citation>
    <scope>NUCLEOTIDE SEQUENCE [LARGE SCALE GENOMIC DNA]</scope>
    <source>
        <strain evidence="6 7">MD-104</strain>
    </source>
</reference>
<accession>A0A2H3ISM5</accession>
<organism evidence="6 7">
    <name type="scientific">Wolfiporia cocos (strain MD-104)</name>
    <name type="common">Brown rot fungus</name>
    <dbReference type="NCBI Taxonomy" id="742152"/>
    <lineage>
        <taxon>Eukaryota</taxon>
        <taxon>Fungi</taxon>
        <taxon>Dikarya</taxon>
        <taxon>Basidiomycota</taxon>
        <taxon>Agaricomycotina</taxon>
        <taxon>Agaricomycetes</taxon>
        <taxon>Polyporales</taxon>
        <taxon>Phaeolaceae</taxon>
        <taxon>Wolfiporia</taxon>
    </lineage>
</organism>
<dbReference type="OrthoDB" id="4849160at2759"/>
<evidence type="ECO:0000313" key="7">
    <source>
        <dbReference type="Proteomes" id="UP000218811"/>
    </source>
</evidence>
<dbReference type="STRING" id="742152.A0A2H3ISM5"/>
<dbReference type="InterPro" id="IPR005103">
    <property type="entry name" value="AA9_LPMO"/>
</dbReference>
<dbReference type="Proteomes" id="UP000218811">
    <property type="component" value="Unassembled WGS sequence"/>
</dbReference>
<evidence type="ECO:0000256" key="3">
    <source>
        <dbReference type="SAM" id="MobiDB-lite"/>
    </source>
</evidence>
<dbReference type="CDD" id="cd21175">
    <property type="entry name" value="LPMO_AA9"/>
    <property type="match status" value="1"/>
</dbReference>